<dbReference type="GeneID" id="11499101"/>
<dbReference type="SUPFAM" id="SSF110019">
    <property type="entry name" value="ERO1-like"/>
    <property type="match status" value="1"/>
</dbReference>
<dbReference type="OrthoDB" id="269384at2759"/>
<gene>
    <name evidence="20" type="primary">NDAI0E00150</name>
    <name evidence="20" type="ordered locus">NDAI_0E00150</name>
</gene>
<evidence type="ECO:0000256" key="3">
    <source>
        <dbReference type="ARBA" id="ARBA00008277"/>
    </source>
</evidence>
<keyword evidence="5" id="KW-0813">Transport</keyword>
<dbReference type="PIRSF" id="PIRSF017205">
    <property type="entry name" value="ERO1"/>
    <property type="match status" value="1"/>
</dbReference>
<feature type="binding site" evidence="17">
    <location>
        <position position="242"/>
    </location>
    <ligand>
        <name>FAD</name>
        <dbReference type="ChEBI" id="CHEBI:57692"/>
    </ligand>
</feature>
<dbReference type="InterPro" id="IPR037192">
    <property type="entry name" value="ERO1-like_sf"/>
</dbReference>
<evidence type="ECO:0000256" key="4">
    <source>
        <dbReference type="ARBA" id="ARBA00011802"/>
    </source>
</evidence>
<evidence type="ECO:0000256" key="2">
    <source>
        <dbReference type="ARBA" id="ARBA00004367"/>
    </source>
</evidence>
<dbReference type="RefSeq" id="XP_003670074.1">
    <property type="nucleotide sequence ID" value="XM_003670026.1"/>
</dbReference>
<evidence type="ECO:0000256" key="14">
    <source>
        <dbReference type="ARBA" id="ARBA00023180"/>
    </source>
</evidence>
<keyword evidence="21" id="KW-1185">Reference proteome</keyword>
<keyword evidence="15" id="KW-0676">Redox-active center</keyword>
<evidence type="ECO:0000256" key="16">
    <source>
        <dbReference type="PIRSR" id="PIRSR017205-1"/>
    </source>
</evidence>
<dbReference type="GO" id="GO:0016972">
    <property type="term" value="F:thiol oxidase activity"/>
    <property type="evidence" value="ECO:0007669"/>
    <property type="project" value="InterPro"/>
</dbReference>
<evidence type="ECO:0000256" key="5">
    <source>
        <dbReference type="ARBA" id="ARBA00022448"/>
    </source>
</evidence>
<comment type="similarity">
    <text evidence="3">Belongs to the EROs family.</text>
</comment>
<evidence type="ECO:0008006" key="22">
    <source>
        <dbReference type="Google" id="ProtNLM"/>
    </source>
</evidence>
<evidence type="ECO:0000256" key="8">
    <source>
        <dbReference type="ARBA" id="ARBA00022824"/>
    </source>
</evidence>
<comment type="cofactor">
    <cofactor evidence="1 17">
        <name>FAD</name>
        <dbReference type="ChEBI" id="CHEBI:57692"/>
    </cofactor>
</comment>
<dbReference type="EMBL" id="HE580271">
    <property type="protein sequence ID" value="CCD24831.1"/>
    <property type="molecule type" value="Genomic_DNA"/>
</dbReference>
<evidence type="ECO:0000256" key="7">
    <source>
        <dbReference type="ARBA" id="ARBA00022729"/>
    </source>
</evidence>
<evidence type="ECO:0000256" key="17">
    <source>
        <dbReference type="PIRSR" id="PIRSR017205-2"/>
    </source>
</evidence>
<feature type="chain" id="PRO_5003411328" description="Endoplasmic oxidoreductin" evidence="19">
    <location>
        <begin position="30"/>
        <end position="602"/>
    </location>
</feature>
<keyword evidence="9 17" id="KW-0274">FAD</keyword>
<sequence>MKLGTSLINLCSLSTGMLVFTSATSSAYAQGNATESTFSSSKANEIISDSTPFCKVEKDSTVSTSCNITFQEINNINENIRNDLQSLVNTDFFKYFKLDIYKQCPFWDDSNRLCTDGSCSIDIVEDWSKLPEYWQPEHLSELKDPSNSSDEDLVTDCSFLDQLCNDNKKLQYMQNDIDYCDVNEFESKESVLIDLTKNPERFTGYGGQQSANIWKHIYGENCFSMDTQGKCLAKDAFYRLVSGLHASIGVHISNEMLNSETGQWGPNLEFFMSRVGNFPDRITNIYFNYAVVAKSLWKIMPFLKHLDFCNEYDNDVKGKIINITSQLDSNIFQEDLLFKNDLDYSLKDEFRSRFKNVTKIMDCVDCDTCRLWGKVQTTGYATSLKILFEFDEADEESRQNVVDKLTKYELIALLNTFDRLSQAIEAINSFERMYNKNMNNLKTKENPNASFIFGKNNFFRLLKGAKDYINNNFSSSNAEQEEITKRDVNKLLEDEKEPVKFADLKLPEKKYIKKQTTTSNSKSKNTTPIIKSENKWKKAWNTEIANVMEAFRFIWRSYLDLPRNLWKLLLVNMNKLWNKFIGVANYLNEKEENPILYKLNIQ</sequence>
<dbReference type="GO" id="GO:0034975">
    <property type="term" value="P:protein folding in endoplasmic reticulum"/>
    <property type="evidence" value="ECO:0007669"/>
    <property type="project" value="InterPro"/>
</dbReference>
<evidence type="ECO:0000313" key="20">
    <source>
        <dbReference type="EMBL" id="CCD24831.1"/>
    </source>
</evidence>
<feature type="disulfide bond" description="Redox-active" evidence="18">
    <location>
        <begin position="114"/>
        <end position="119"/>
    </location>
</feature>
<dbReference type="GO" id="GO:0071949">
    <property type="term" value="F:FAD binding"/>
    <property type="evidence" value="ECO:0007669"/>
    <property type="project" value="InterPro"/>
</dbReference>
<evidence type="ECO:0000256" key="9">
    <source>
        <dbReference type="ARBA" id="ARBA00022827"/>
    </source>
</evidence>
<dbReference type="KEGG" id="ndi:NDAI_0E00150"/>
<dbReference type="GO" id="GO:0005789">
    <property type="term" value="C:endoplasmic reticulum membrane"/>
    <property type="evidence" value="ECO:0007669"/>
    <property type="project" value="UniProtKB-SubCell"/>
</dbReference>
<feature type="binding site" evidence="17">
    <location>
        <position position="201"/>
    </location>
    <ligand>
        <name>FAD</name>
        <dbReference type="ChEBI" id="CHEBI:57692"/>
    </ligand>
</feature>
<keyword evidence="12" id="KW-0472">Membrane</keyword>
<evidence type="ECO:0000256" key="13">
    <source>
        <dbReference type="ARBA" id="ARBA00023157"/>
    </source>
</evidence>
<evidence type="ECO:0000256" key="1">
    <source>
        <dbReference type="ARBA" id="ARBA00001974"/>
    </source>
</evidence>
<protein>
    <recommendedName>
        <fullName evidence="22">Endoplasmic oxidoreductin</fullName>
    </recommendedName>
</protein>
<evidence type="ECO:0000256" key="10">
    <source>
        <dbReference type="ARBA" id="ARBA00022982"/>
    </source>
</evidence>
<name>G0WAR1_NAUDC</name>
<accession>G0WAR1</accession>
<dbReference type="OMA" id="DLPRNLW"/>
<dbReference type="Proteomes" id="UP000000689">
    <property type="component" value="Chromosome 5"/>
</dbReference>
<evidence type="ECO:0000313" key="21">
    <source>
        <dbReference type="Proteomes" id="UP000000689"/>
    </source>
</evidence>
<evidence type="ECO:0000256" key="15">
    <source>
        <dbReference type="ARBA" id="ARBA00023284"/>
    </source>
</evidence>
<dbReference type="eggNOG" id="KOG2608">
    <property type="taxonomic scope" value="Eukaryota"/>
</dbReference>
<dbReference type="STRING" id="1071378.G0WAR1"/>
<dbReference type="GO" id="GO:0015035">
    <property type="term" value="F:protein-disulfide reductase activity"/>
    <property type="evidence" value="ECO:0007669"/>
    <property type="project" value="InterPro"/>
</dbReference>
<dbReference type="Pfam" id="PF04137">
    <property type="entry name" value="ERO1"/>
    <property type="match status" value="1"/>
</dbReference>
<feature type="signal peptide" evidence="19">
    <location>
        <begin position="1"/>
        <end position="29"/>
    </location>
</feature>
<evidence type="ECO:0000256" key="6">
    <source>
        <dbReference type="ARBA" id="ARBA00022630"/>
    </source>
</evidence>
<reference evidence="20 21" key="1">
    <citation type="journal article" date="2011" name="Proc. Natl. Acad. Sci. U.S.A.">
        <title>Evolutionary erosion of yeast sex chromosomes by mating-type switching accidents.</title>
        <authorList>
            <person name="Gordon J.L."/>
            <person name="Armisen D."/>
            <person name="Proux-Wera E."/>
            <person name="Oheigeartaigh S.S."/>
            <person name="Byrne K.P."/>
            <person name="Wolfe K.H."/>
        </authorList>
    </citation>
    <scope>NUCLEOTIDE SEQUENCE [LARGE SCALE GENOMIC DNA]</scope>
    <source>
        <strain evidence="21">ATCC 10597 / BCRC 20456 / CBS 421 / NBRC 0211 / NRRL Y-12639</strain>
    </source>
</reference>
<keyword evidence="7 19" id="KW-0732">Signal</keyword>
<feature type="active site" description="Nucleophile" evidence="16">
    <location>
        <position position="366"/>
    </location>
</feature>
<feature type="binding site" evidence="17">
    <location>
        <position position="274"/>
    </location>
    <ligand>
        <name>FAD</name>
        <dbReference type="ChEBI" id="CHEBI:57692"/>
    </ligand>
</feature>
<feature type="active site" evidence="16">
    <location>
        <position position="369"/>
    </location>
</feature>
<dbReference type="InterPro" id="IPR007266">
    <property type="entry name" value="Ero1"/>
</dbReference>
<keyword evidence="8" id="KW-0256">Endoplasmic reticulum</keyword>
<feature type="binding site" evidence="17">
    <location>
        <position position="245"/>
    </location>
    <ligand>
        <name>FAD</name>
        <dbReference type="ChEBI" id="CHEBI:57692"/>
    </ligand>
</feature>
<evidence type="ECO:0000256" key="11">
    <source>
        <dbReference type="ARBA" id="ARBA00023002"/>
    </source>
</evidence>
<keyword evidence="10" id="KW-0249">Electron transport</keyword>
<evidence type="ECO:0000256" key="18">
    <source>
        <dbReference type="PIRSR" id="PIRSR017205-3"/>
    </source>
</evidence>
<feature type="disulfide bond" description="Redox-active" evidence="18">
    <location>
        <begin position="366"/>
        <end position="369"/>
    </location>
</feature>
<comment type="subcellular location">
    <subcellularLocation>
        <location evidence="2">Endoplasmic reticulum membrane</location>
        <topology evidence="2">Peripheral membrane protein</topology>
        <orientation evidence="2">Lumenal side</orientation>
    </subcellularLocation>
</comment>
<dbReference type="HOGENOM" id="CLU_023061_1_0_1"/>
<keyword evidence="6" id="KW-0285">Flavoprotein</keyword>
<feature type="binding site" evidence="17">
    <location>
        <position position="203"/>
    </location>
    <ligand>
        <name>FAD</name>
        <dbReference type="ChEBI" id="CHEBI:57692"/>
    </ligand>
</feature>
<dbReference type="PANTHER" id="PTHR12613">
    <property type="entry name" value="ERO1-RELATED"/>
    <property type="match status" value="1"/>
</dbReference>
<evidence type="ECO:0000256" key="19">
    <source>
        <dbReference type="SAM" id="SignalP"/>
    </source>
</evidence>
<comment type="subunit">
    <text evidence="4">May function both as a monomer and a homodimer.</text>
</comment>
<feature type="disulfide bond" evidence="18">
    <location>
        <begin position="164"/>
        <end position="309"/>
    </location>
</feature>
<keyword evidence="11" id="KW-0560">Oxidoreductase</keyword>
<proteinExistence type="inferred from homology"/>
<organism evidence="20 21">
    <name type="scientific">Naumovozyma dairenensis (strain ATCC 10597 / BCRC 20456 / CBS 421 / NBRC 0211 / NRRL Y-12639)</name>
    <name type="common">Saccharomyces dairenensis</name>
    <dbReference type="NCBI Taxonomy" id="1071378"/>
    <lineage>
        <taxon>Eukaryota</taxon>
        <taxon>Fungi</taxon>
        <taxon>Dikarya</taxon>
        <taxon>Ascomycota</taxon>
        <taxon>Saccharomycotina</taxon>
        <taxon>Saccharomycetes</taxon>
        <taxon>Saccharomycetales</taxon>
        <taxon>Saccharomycetaceae</taxon>
        <taxon>Naumovozyma</taxon>
    </lineage>
</organism>
<dbReference type="PANTHER" id="PTHR12613:SF0">
    <property type="entry name" value="ERO1-LIKE PROTEIN"/>
    <property type="match status" value="1"/>
</dbReference>
<keyword evidence="13 18" id="KW-1015">Disulfide bond</keyword>
<feature type="disulfide bond" evidence="18">
    <location>
        <begin position="157"/>
        <end position="180"/>
    </location>
</feature>
<evidence type="ECO:0000256" key="12">
    <source>
        <dbReference type="ARBA" id="ARBA00023136"/>
    </source>
</evidence>
<feature type="binding site" evidence="17">
    <location>
        <position position="214"/>
    </location>
    <ligand>
        <name>FAD</name>
        <dbReference type="ChEBI" id="CHEBI:57692"/>
    </ligand>
</feature>
<dbReference type="AlphaFoldDB" id="G0WAR1"/>
<keyword evidence="14" id="KW-0325">Glycoprotein</keyword>